<accession>A0A437PP00</accession>
<dbReference type="AlphaFoldDB" id="A0A437PP00"/>
<dbReference type="RefSeq" id="WP_127804506.1">
    <property type="nucleotide sequence ID" value="NZ_SACY01000004.1"/>
</dbReference>
<organism evidence="2 3">
    <name type="scientific">Sandaracinomonas limnophila</name>
    <dbReference type="NCBI Taxonomy" id="1862386"/>
    <lineage>
        <taxon>Bacteria</taxon>
        <taxon>Pseudomonadati</taxon>
        <taxon>Bacteroidota</taxon>
        <taxon>Cytophagia</taxon>
        <taxon>Cytophagales</taxon>
        <taxon>Flectobacillaceae</taxon>
        <taxon>Sandaracinomonas</taxon>
    </lineage>
</organism>
<dbReference type="PANTHER" id="PTHR43736:SF4">
    <property type="entry name" value="SLR1690 PROTEIN"/>
    <property type="match status" value="1"/>
</dbReference>
<dbReference type="SUPFAM" id="SSF55811">
    <property type="entry name" value="Nudix"/>
    <property type="match status" value="1"/>
</dbReference>
<dbReference type="PROSITE" id="PS51462">
    <property type="entry name" value="NUDIX"/>
    <property type="match status" value="1"/>
</dbReference>
<sequence>MEKNKSLEAFFTEGYKRFRDGISIDCAIFGFHKEKLHVLLSKNIIITRWALPGGFVLKEENLEQAAKRITTERTGMDELFFRQFKTFGEPNRNIQKDLFDYNKFAEIAGFDVPQNTWMTQQSISIGYYAVSNLSESQPQIDIFNSECKWFPIDEIPSLGFDHEEILSEALHTLKIHLYHYPIGQTLLPDKFTLKEIKNLYEILSGKHLHASNFPNKLIGLGLIEKTEEKRNIGAHRAPTFYKFNQEVYEQMLKEGFVLV</sequence>
<dbReference type="Gene3D" id="3.90.79.10">
    <property type="entry name" value="Nucleoside Triphosphate Pyrophosphohydrolase"/>
    <property type="match status" value="1"/>
</dbReference>
<proteinExistence type="predicted"/>
<dbReference type="Proteomes" id="UP000282832">
    <property type="component" value="Unassembled WGS sequence"/>
</dbReference>
<dbReference type="EMBL" id="SACY01000004">
    <property type="protein sequence ID" value="RVU24028.1"/>
    <property type="molecule type" value="Genomic_DNA"/>
</dbReference>
<dbReference type="InterPro" id="IPR036390">
    <property type="entry name" value="WH_DNA-bd_sf"/>
</dbReference>
<evidence type="ECO:0000259" key="1">
    <source>
        <dbReference type="PROSITE" id="PS51462"/>
    </source>
</evidence>
<reference evidence="2 3" key="1">
    <citation type="submission" date="2019-01" db="EMBL/GenBank/DDBJ databases">
        <authorList>
            <person name="Chen W.-M."/>
        </authorList>
    </citation>
    <scope>NUCLEOTIDE SEQUENCE [LARGE SCALE GENOMIC DNA]</scope>
    <source>
        <strain evidence="2 3">FSY-15</strain>
    </source>
</reference>
<dbReference type="Gene3D" id="1.10.10.10">
    <property type="entry name" value="Winged helix-like DNA-binding domain superfamily/Winged helix DNA-binding domain"/>
    <property type="match status" value="1"/>
</dbReference>
<dbReference type="Pfam" id="PF21906">
    <property type="entry name" value="WHD_NrtR"/>
    <property type="match status" value="1"/>
</dbReference>
<protein>
    <submittedName>
        <fullName evidence="2">NUDIX domain-containing protein</fullName>
    </submittedName>
</protein>
<comment type="caution">
    <text evidence="2">The sequence shown here is derived from an EMBL/GenBank/DDBJ whole genome shotgun (WGS) entry which is preliminary data.</text>
</comment>
<name>A0A437PP00_9BACT</name>
<dbReference type="InterPro" id="IPR000086">
    <property type="entry name" value="NUDIX_hydrolase_dom"/>
</dbReference>
<dbReference type="Pfam" id="PF00293">
    <property type="entry name" value="NUDIX"/>
    <property type="match status" value="1"/>
</dbReference>
<keyword evidence="3" id="KW-1185">Reference proteome</keyword>
<dbReference type="PANTHER" id="PTHR43736">
    <property type="entry name" value="ADP-RIBOSE PYROPHOSPHATASE"/>
    <property type="match status" value="1"/>
</dbReference>
<dbReference type="OrthoDB" id="9786141at2"/>
<dbReference type="CDD" id="cd18873">
    <property type="entry name" value="NUDIX_NadM_like"/>
    <property type="match status" value="1"/>
</dbReference>
<dbReference type="InterPro" id="IPR036388">
    <property type="entry name" value="WH-like_DNA-bd_sf"/>
</dbReference>
<evidence type="ECO:0000313" key="2">
    <source>
        <dbReference type="EMBL" id="RVU24028.1"/>
    </source>
</evidence>
<dbReference type="SUPFAM" id="SSF46785">
    <property type="entry name" value="Winged helix' DNA-binding domain"/>
    <property type="match status" value="1"/>
</dbReference>
<feature type="domain" description="Nudix hydrolase" evidence="1">
    <location>
        <begin position="21"/>
        <end position="172"/>
    </location>
</feature>
<evidence type="ECO:0000313" key="3">
    <source>
        <dbReference type="Proteomes" id="UP000282832"/>
    </source>
</evidence>
<gene>
    <name evidence="2" type="ORF">EOJ36_08865</name>
</gene>
<dbReference type="InterPro" id="IPR015797">
    <property type="entry name" value="NUDIX_hydrolase-like_dom_sf"/>
</dbReference>
<dbReference type="InterPro" id="IPR054105">
    <property type="entry name" value="WHD_NrtR"/>
</dbReference>